<dbReference type="Proteomes" id="UP000204231">
    <property type="component" value="Segment"/>
</dbReference>
<dbReference type="KEGG" id="vg:29066465"/>
<dbReference type="GeneID" id="29066465"/>
<organism evidence="1 2">
    <name type="scientific">Mycobacterium phage Tonenili</name>
    <dbReference type="NCBI Taxonomy" id="1891703"/>
    <lineage>
        <taxon>Viruses</taxon>
        <taxon>Duplodnaviria</taxon>
        <taxon>Heunggongvirae</taxon>
        <taxon>Uroviricota</taxon>
        <taxon>Caudoviricetes</taxon>
        <taxon>Ceeclamvirinae</taxon>
        <taxon>Bixzunavirus</taxon>
        <taxon>Bixzunavirus tonenili</taxon>
    </lineage>
</organism>
<dbReference type="OrthoDB" id="35024at10239"/>
<name>A0A1C9EH51_9CAUD</name>
<keyword evidence="2" id="KW-1185">Reference proteome</keyword>
<reference evidence="1 2" key="1">
    <citation type="submission" date="2016-08" db="EMBL/GenBank/DDBJ databases">
        <authorList>
            <person name="Acevedo E."/>
            <person name="Azhar M."/>
            <person name="Golebiewska U.P."/>
            <person name="Grzywna D."/>
            <person name="Guardiola R."/>
            <person name="Jackson O."/>
            <person name="John N."/>
            <person name="Kanavatsas C."/>
            <person name="Khan S."/>
            <person name="Leong J."/>
            <person name="Mansilla E."/>
            <person name="Muladjanov Y."/>
            <person name="Nouel J."/>
            <person name="Oh S."/>
            <person name="Oppedisano M."/>
            <person name="Sajid A."/>
            <person name="Samper M."/>
            <person name="Ugbeva O."/>
            <person name="Delesalle V.A."/>
            <person name="Garlena R.A."/>
            <person name="Russell D.A."/>
            <person name="Pope W.H."/>
            <person name="Jacobs-Sera D."/>
            <person name="Hendrix R.W."/>
            <person name="Hatfull G.F."/>
        </authorList>
    </citation>
    <scope>NUCLEOTIDE SEQUENCE [LARGE SCALE GENOMIC DNA]</scope>
</reference>
<dbReference type="RefSeq" id="YP_009287931.1">
    <property type="nucleotide sequence ID" value="NC_031080.1"/>
</dbReference>
<proteinExistence type="predicted"/>
<evidence type="ECO:0000313" key="2">
    <source>
        <dbReference type="Proteomes" id="UP000204231"/>
    </source>
</evidence>
<accession>A0A1C9EH51</accession>
<gene>
    <name evidence="1" type="ORF">SEA_TONENILI_67</name>
</gene>
<sequence>MTIINPKHQFRLVFKTWLGNYKGEQSFTSAPQRNLDEVIDLVRQTQASALHPHIRSYVVQENLAESSFAPCWNTLDPSDWMDLL</sequence>
<evidence type="ECO:0000313" key="1">
    <source>
        <dbReference type="EMBL" id="AON96818.1"/>
    </source>
</evidence>
<dbReference type="EMBL" id="KX752698">
    <property type="protein sequence ID" value="AON96818.1"/>
    <property type="molecule type" value="Genomic_DNA"/>
</dbReference>
<protein>
    <submittedName>
        <fullName evidence="1">Uncharacterized protein</fullName>
    </submittedName>
</protein>